<keyword evidence="2" id="KW-1185">Reference proteome</keyword>
<dbReference type="AlphaFoldDB" id="A0A319EPH3"/>
<dbReference type="VEuPathDB" id="FungiDB:BO71DRAFT_451163"/>
<dbReference type="STRING" id="1448320.A0A319EPH3"/>
<evidence type="ECO:0000313" key="2">
    <source>
        <dbReference type="Proteomes" id="UP000247810"/>
    </source>
</evidence>
<evidence type="ECO:0008006" key="3">
    <source>
        <dbReference type="Google" id="ProtNLM"/>
    </source>
</evidence>
<dbReference type="Proteomes" id="UP000247810">
    <property type="component" value="Unassembled WGS sequence"/>
</dbReference>
<organism evidence="1 2">
    <name type="scientific">Aspergillus ellipticus CBS 707.79</name>
    <dbReference type="NCBI Taxonomy" id="1448320"/>
    <lineage>
        <taxon>Eukaryota</taxon>
        <taxon>Fungi</taxon>
        <taxon>Dikarya</taxon>
        <taxon>Ascomycota</taxon>
        <taxon>Pezizomycotina</taxon>
        <taxon>Eurotiomycetes</taxon>
        <taxon>Eurotiomycetidae</taxon>
        <taxon>Eurotiales</taxon>
        <taxon>Aspergillaceae</taxon>
        <taxon>Aspergillus</taxon>
        <taxon>Aspergillus subgen. Circumdati</taxon>
    </lineage>
</organism>
<name>A0A319EPH3_9EURO</name>
<reference evidence="1 2" key="1">
    <citation type="submission" date="2018-02" db="EMBL/GenBank/DDBJ databases">
        <title>The genomes of Aspergillus section Nigri reveals drivers in fungal speciation.</title>
        <authorList>
            <consortium name="DOE Joint Genome Institute"/>
            <person name="Vesth T.C."/>
            <person name="Nybo J."/>
            <person name="Theobald S."/>
            <person name="Brandl J."/>
            <person name="Frisvad J.C."/>
            <person name="Nielsen K.F."/>
            <person name="Lyhne E.K."/>
            <person name="Kogle M.E."/>
            <person name="Kuo A."/>
            <person name="Riley R."/>
            <person name="Clum A."/>
            <person name="Nolan M."/>
            <person name="Lipzen A."/>
            <person name="Salamov A."/>
            <person name="Henrissat B."/>
            <person name="Wiebenga A."/>
            <person name="De vries R.P."/>
            <person name="Grigoriev I.V."/>
            <person name="Mortensen U.H."/>
            <person name="Andersen M.R."/>
            <person name="Baker S.E."/>
        </authorList>
    </citation>
    <scope>NUCLEOTIDE SEQUENCE [LARGE SCALE GENOMIC DNA]</scope>
    <source>
        <strain evidence="1 2">CBS 707.79</strain>
    </source>
</reference>
<sequence>MFCVIESLCALFESRAIFDYDKFWGNVPSHPYTPDDIHAEDDAGPLFLRFEAANSVNSPSLNNWTVSRDVIGDLVLKFDVHPRQVDITTPLGARIDLRRDHGGLLVAGRWFLPRLLHDQERLYTLRWDLSEAPEDTRAIGNFGEGPGPLQKTGFWRTLFKSVYMVGPVQSFPENSADIDATRKAITYWVGHLPAKVDSLKNYNSEIYPKMSSFFNDVDHSYRVFFRQWIRDYGGSGFLDSHILEFDDTVSKEEDSALKSIFTHEMVHGFAVVSESREWTTRCYMLPYRFGICDKAYMDRVCNILLRTYFTSLLIDIEIHQSEDIFFSNWYAEYIPYKRGHAYLLHIDSRLRAMTGRLGPDQNGPMDDIVIDLAARARLGETITNQPWLDSLYPYLGKDMADKELQDMLDGKYLDMSQAFVFSPAMPLYDVKQAVLEYGFNKTSINNRIVSGLMQGSDADKAGLRDDEMVTVWQV</sequence>
<protein>
    <recommendedName>
        <fullName evidence="3">Peptidase M61 catalytic domain-containing protein</fullName>
    </recommendedName>
</protein>
<evidence type="ECO:0000313" key="1">
    <source>
        <dbReference type="EMBL" id="PYH92832.1"/>
    </source>
</evidence>
<dbReference type="EMBL" id="KZ825906">
    <property type="protein sequence ID" value="PYH92832.1"/>
    <property type="molecule type" value="Genomic_DNA"/>
</dbReference>
<accession>A0A319EPH3</accession>
<proteinExistence type="predicted"/>
<dbReference type="OrthoDB" id="626167at2759"/>
<gene>
    <name evidence="1" type="ORF">BO71DRAFT_451163</name>
</gene>